<evidence type="ECO:0000313" key="2">
    <source>
        <dbReference type="EMBL" id="RAK16642.1"/>
    </source>
</evidence>
<protein>
    <recommendedName>
        <fullName evidence="4">Dihydroxy-acid dehydratase</fullName>
    </recommendedName>
</protein>
<organism evidence="2 3">
    <name type="scientific">Salipiger aestuarii</name>
    <dbReference type="NCBI Taxonomy" id="568098"/>
    <lineage>
        <taxon>Bacteria</taxon>
        <taxon>Pseudomonadati</taxon>
        <taxon>Pseudomonadota</taxon>
        <taxon>Alphaproteobacteria</taxon>
        <taxon>Rhodobacterales</taxon>
        <taxon>Roseobacteraceae</taxon>
        <taxon>Salipiger</taxon>
    </lineage>
</organism>
<name>A0A327Y8Z5_9RHOB</name>
<dbReference type="PROSITE" id="PS51257">
    <property type="entry name" value="PROKAR_LIPOPROTEIN"/>
    <property type="match status" value="1"/>
</dbReference>
<dbReference type="EMBL" id="QLMG01000019">
    <property type="protein sequence ID" value="RAK16642.1"/>
    <property type="molecule type" value="Genomic_DNA"/>
</dbReference>
<evidence type="ECO:0008006" key="4">
    <source>
        <dbReference type="Google" id="ProtNLM"/>
    </source>
</evidence>
<comment type="caution">
    <text evidence="2">The sequence shown here is derived from an EMBL/GenBank/DDBJ whole genome shotgun (WGS) entry which is preliminary data.</text>
</comment>
<evidence type="ECO:0000256" key="1">
    <source>
        <dbReference type="SAM" id="SignalP"/>
    </source>
</evidence>
<proteinExistence type="predicted"/>
<dbReference type="Proteomes" id="UP000249165">
    <property type="component" value="Unassembled WGS sequence"/>
</dbReference>
<dbReference type="OrthoDB" id="7829925at2"/>
<dbReference type="RefSeq" id="WP_009503726.1">
    <property type="nucleotide sequence ID" value="NZ_LIQE01000014.1"/>
</dbReference>
<keyword evidence="1" id="KW-0732">Signal</keyword>
<reference evidence="2 3" key="1">
    <citation type="submission" date="2018-06" db="EMBL/GenBank/DDBJ databases">
        <title>Genomic Encyclopedia of Archaeal and Bacterial Type Strains, Phase II (KMG-II): from individual species to whole genera.</title>
        <authorList>
            <person name="Goeker M."/>
        </authorList>
    </citation>
    <scope>NUCLEOTIDE SEQUENCE [LARGE SCALE GENOMIC DNA]</scope>
    <source>
        <strain evidence="2 3">DSM 22011</strain>
    </source>
</reference>
<dbReference type="AlphaFoldDB" id="A0A327Y8Z5"/>
<accession>A0A327Y8Z5</accession>
<feature type="chain" id="PRO_5016376018" description="Dihydroxy-acid dehydratase" evidence="1">
    <location>
        <begin position="22"/>
        <end position="192"/>
    </location>
</feature>
<sequence length="192" mass="19179">MTRLRKAVLCSAAVVVAGALAGCLSAPPDGAPDTARLAGGDVVIGGPRGYCVDPGTFARGPARTFAVIASCRKIAGGNDGPVVAPMLVTVTVGAPDTGAALPEAPALAAEMGQRMIGGLHRNGLTLTHLAGGGTDVLDDGDPRYWRGTFVQGGRMVGLALYAPRDSPLAGSDGAAMLHAIRDRIATLSPQGG</sequence>
<gene>
    <name evidence="2" type="ORF">ATI53_10196</name>
</gene>
<feature type="signal peptide" evidence="1">
    <location>
        <begin position="1"/>
        <end position="21"/>
    </location>
</feature>
<keyword evidence="3" id="KW-1185">Reference proteome</keyword>
<evidence type="ECO:0000313" key="3">
    <source>
        <dbReference type="Proteomes" id="UP000249165"/>
    </source>
</evidence>